<dbReference type="Proteomes" id="UP000267164">
    <property type="component" value="Chromosome"/>
</dbReference>
<reference evidence="1 2" key="1">
    <citation type="submission" date="2018-09" db="EMBL/GenBank/DDBJ databases">
        <title>Nocardia yunnanensis sp. nov., an actinomycete isolated from a soil sample.</title>
        <authorList>
            <person name="Zhang J."/>
        </authorList>
    </citation>
    <scope>NUCLEOTIDE SEQUENCE [LARGE SCALE GENOMIC DNA]</scope>
    <source>
        <strain evidence="1 2">CFHS0054</strain>
    </source>
</reference>
<evidence type="ECO:0000313" key="1">
    <source>
        <dbReference type="EMBL" id="AYF75516.1"/>
    </source>
</evidence>
<name>A0A386ZDC2_9NOCA</name>
<protein>
    <submittedName>
        <fullName evidence="1">Uncharacterized protein</fullName>
    </submittedName>
</protein>
<accession>A0A386ZDC2</accession>
<dbReference type="AlphaFoldDB" id="A0A386ZDC2"/>
<keyword evidence="2" id="KW-1185">Reference proteome</keyword>
<organism evidence="1 2">
    <name type="scientific">Nocardia yunnanensis</name>
    <dbReference type="NCBI Taxonomy" id="2382165"/>
    <lineage>
        <taxon>Bacteria</taxon>
        <taxon>Bacillati</taxon>
        <taxon>Actinomycetota</taxon>
        <taxon>Actinomycetes</taxon>
        <taxon>Mycobacteriales</taxon>
        <taxon>Nocardiaceae</taxon>
        <taxon>Nocardia</taxon>
    </lineage>
</organism>
<dbReference type="RefSeq" id="WP_120738102.1">
    <property type="nucleotide sequence ID" value="NZ_CP032568.1"/>
</dbReference>
<dbReference type="EMBL" id="CP032568">
    <property type="protein sequence ID" value="AYF75516.1"/>
    <property type="molecule type" value="Genomic_DNA"/>
</dbReference>
<sequence>MTTITSGHGALHTATGTSEAATMFQRVTARLTRVTAMFAAAGRAVPFHRADNWGLAGSRDIIDRDRDRLALELRAMSTYREHM</sequence>
<proteinExistence type="predicted"/>
<gene>
    <name evidence="1" type="ORF">D7D52_18525</name>
</gene>
<evidence type="ECO:0000313" key="2">
    <source>
        <dbReference type="Proteomes" id="UP000267164"/>
    </source>
</evidence>
<dbReference type="OrthoDB" id="4558891at2"/>
<dbReference type="KEGG" id="nyu:D7D52_18525"/>